<evidence type="ECO:0000313" key="3">
    <source>
        <dbReference type="EMBL" id="MBS2970686.1"/>
    </source>
</evidence>
<feature type="domain" description="Double-GTPase 2" evidence="2">
    <location>
        <begin position="412"/>
        <end position="644"/>
    </location>
</feature>
<dbReference type="InterPro" id="IPR045528">
    <property type="entry name" value="DO-GTPase2"/>
</dbReference>
<dbReference type="Gene3D" id="3.40.50.300">
    <property type="entry name" value="P-loop containing nucleotide triphosphate hydrolases"/>
    <property type="match status" value="1"/>
</dbReference>
<dbReference type="SUPFAM" id="SSF52540">
    <property type="entry name" value="P-loop containing nucleoside triphosphate hydrolases"/>
    <property type="match status" value="1"/>
</dbReference>
<feature type="transmembrane region" description="Helical" evidence="1">
    <location>
        <begin position="302"/>
        <end position="322"/>
    </location>
</feature>
<dbReference type="Proteomes" id="UP000682403">
    <property type="component" value="Unassembled WGS sequence"/>
</dbReference>
<evidence type="ECO:0000256" key="1">
    <source>
        <dbReference type="SAM" id="Phobius"/>
    </source>
</evidence>
<keyword evidence="4" id="KW-1185">Reference proteome</keyword>
<dbReference type="EMBL" id="JAGVRK010000001">
    <property type="protein sequence ID" value="MBS2970686.1"/>
    <property type="molecule type" value="Genomic_DNA"/>
</dbReference>
<keyword evidence="1" id="KW-0472">Membrane</keyword>
<dbReference type="RefSeq" id="WP_211561263.1">
    <property type="nucleotide sequence ID" value="NZ_JAGVRK010000001.1"/>
</dbReference>
<proteinExistence type="predicted"/>
<keyword evidence="1" id="KW-1133">Transmembrane helix</keyword>
<dbReference type="InterPro" id="IPR027417">
    <property type="entry name" value="P-loop_NTPase"/>
</dbReference>
<sequence>MRTFNEYTLRVISIVSLLLSLVFWQGNLEGTGLNLLWGLVIPSAAASYASFKLKDGFIVWFSLFLMILSQMMIPFSVDFIGERILGAGILFLGCLFLQPGLVFLCGCLASYWIIFGWNFFLFQPELSSLYGLKEFAALYGFSLAANWHVIIACGFAFTLFHGITNKFYEKGRMFHLIAGLYALPLLFLPVLLSGMIMGVYGTFFRYINAFKKNVYRQRHIPNNADQPAMEHYIFGKAFKDFKKLSVDLGAEINDYLRSMKRKFRPSHSFYNKMYHLYECIVLAAAIVTVLTLGWLLAGILLAAHYAVLVLWAAPVYGFLLAVGSADRLFRKQNKIEAVCRECHHTSKLPSYLCPSCSSEHNDLLPGKYGILKRKCRCGAKIPSVKFLGRTDLYSVCSSCTKSLSSGETKPIRIPVIGPASAGKTTFIMTALEAFMKDKKESWNVQFAQQKDQEHFQSLVHYRSSAGNYPKTGLEIPVAHQLKLHQKQWNADRLISLYDPSGQVFTGGYQLRTHAYFKSFEGLVFVMDPSTIPAFYEEAKQSFSSQQNDPFEDVFDRLLIELQETYGMKAHEKVSKPIAIVLNKFDIFSKIHTSSAAAKELAAGAAGTPENSHQAIKQFLSEMGQSNFLRKLENKFPNARFFPVSSLQPKTAGNPAAPFLWLLSEADKNLKESPPEGQKEEAS</sequence>
<organism evidence="3 4">
    <name type="scientific">Metabacillus flavus</name>
    <dbReference type="NCBI Taxonomy" id="2823519"/>
    <lineage>
        <taxon>Bacteria</taxon>
        <taxon>Bacillati</taxon>
        <taxon>Bacillota</taxon>
        <taxon>Bacilli</taxon>
        <taxon>Bacillales</taxon>
        <taxon>Bacillaceae</taxon>
        <taxon>Metabacillus</taxon>
    </lineage>
</organism>
<keyword evidence="1" id="KW-0812">Transmembrane</keyword>
<protein>
    <recommendedName>
        <fullName evidence="2">Double-GTPase 2 domain-containing protein</fullName>
    </recommendedName>
</protein>
<feature type="transmembrane region" description="Helical" evidence="1">
    <location>
        <begin position="58"/>
        <end position="77"/>
    </location>
</feature>
<comment type="caution">
    <text evidence="3">The sequence shown here is derived from an EMBL/GenBank/DDBJ whole genome shotgun (WGS) entry which is preliminary data.</text>
</comment>
<accession>A0ABS5LJA6</accession>
<feature type="transmembrane region" description="Helical" evidence="1">
    <location>
        <begin position="135"/>
        <end position="160"/>
    </location>
</feature>
<feature type="transmembrane region" description="Helical" evidence="1">
    <location>
        <begin position="89"/>
        <end position="114"/>
    </location>
</feature>
<feature type="transmembrane region" description="Helical" evidence="1">
    <location>
        <begin position="274"/>
        <end position="296"/>
    </location>
</feature>
<feature type="transmembrane region" description="Helical" evidence="1">
    <location>
        <begin position="180"/>
        <end position="203"/>
    </location>
</feature>
<gene>
    <name evidence="3" type="ORF">J9317_18240</name>
</gene>
<evidence type="ECO:0000313" key="4">
    <source>
        <dbReference type="Proteomes" id="UP000682403"/>
    </source>
</evidence>
<reference evidence="3 4" key="1">
    <citation type="submission" date="2021-04" db="EMBL/GenBank/DDBJ databases">
        <title>Metabacillus sp. strain KIGAM252 whole genome sequence.</title>
        <authorList>
            <person name="Seo M.-J."/>
            <person name="Cho E.-S."/>
            <person name="Hwang C.Y."/>
            <person name="Yoon D.J."/>
        </authorList>
    </citation>
    <scope>NUCLEOTIDE SEQUENCE [LARGE SCALE GENOMIC DNA]</scope>
    <source>
        <strain evidence="3 4">KIGAM252</strain>
    </source>
</reference>
<feature type="transmembrane region" description="Helical" evidence="1">
    <location>
        <begin position="32"/>
        <end position="51"/>
    </location>
</feature>
<name>A0ABS5LJA6_9BACI</name>
<evidence type="ECO:0000259" key="2">
    <source>
        <dbReference type="Pfam" id="PF19993"/>
    </source>
</evidence>
<dbReference type="Pfam" id="PF19993">
    <property type="entry name" value="DO-GTPase2"/>
    <property type="match status" value="1"/>
</dbReference>
<feature type="transmembrane region" description="Helical" evidence="1">
    <location>
        <begin position="7"/>
        <end position="26"/>
    </location>
</feature>